<dbReference type="RefSeq" id="WP_310767517.1">
    <property type="nucleotide sequence ID" value="NZ_JBHRWR010000016.1"/>
</dbReference>
<dbReference type="EMBL" id="JBHRWR010000016">
    <property type="protein sequence ID" value="MFC3575392.1"/>
    <property type="molecule type" value="Genomic_DNA"/>
</dbReference>
<accession>A0ABV7SG77</accession>
<sequence length="162" mass="17399">MRRTVLAMAGVIGGMALLSGCGAMMLPLAAVYRDASGSPRALLRPCGDDLIQGLGLTGAPAEDDSDRNRSGWKAPGKRRGSDADFPLFSPPETWQARTAGKQRLVSAYTYELAFGKGEFNYEYTGIVTFRAADLDRLGPGQVWADDRAMSRGEFEKLAADSC</sequence>
<keyword evidence="4" id="KW-1185">Reference proteome</keyword>
<feature type="region of interest" description="Disordered" evidence="1">
    <location>
        <begin position="55"/>
        <end position="89"/>
    </location>
</feature>
<keyword evidence="2" id="KW-0472">Membrane</keyword>
<gene>
    <name evidence="3" type="ORF">ACFOZ0_19375</name>
</gene>
<dbReference type="Proteomes" id="UP001595701">
    <property type="component" value="Unassembled WGS sequence"/>
</dbReference>
<dbReference type="PROSITE" id="PS51257">
    <property type="entry name" value="PROKAR_LIPOPROTEIN"/>
    <property type="match status" value="1"/>
</dbReference>
<evidence type="ECO:0000256" key="1">
    <source>
        <dbReference type="SAM" id="MobiDB-lite"/>
    </source>
</evidence>
<proteinExistence type="predicted"/>
<protein>
    <recommendedName>
        <fullName evidence="5">Lipoprotein</fullName>
    </recommendedName>
</protein>
<name>A0ABV7SG77_9ACTN</name>
<evidence type="ECO:0000313" key="4">
    <source>
        <dbReference type="Proteomes" id="UP001595701"/>
    </source>
</evidence>
<keyword evidence="2" id="KW-1133">Transmembrane helix</keyword>
<evidence type="ECO:0000313" key="3">
    <source>
        <dbReference type="EMBL" id="MFC3575392.1"/>
    </source>
</evidence>
<keyword evidence="2" id="KW-0812">Transmembrane</keyword>
<comment type="caution">
    <text evidence="3">The sequence shown here is derived from an EMBL/GenBank/DDBJ whole genome shotgun (WGS) entry which is preliminary data.</text>
</comment>
<feature type="transmembrane region" description="Helical" evidence="2">
    <location>
        <begin position="6"/>
        <end position="32"/>
    </location>
</feature>
<evidence type="ECO:0000256" key="2">
    <source>
        <dbReference type="SAM" id="Phobius"/>
    </source>
</evidence>
<organism evidence="3 4">
    <name type="scientific">Streptomyces yaanensis</name>
    <dbReference type="NCBI Taxonomy" id="1142239"/>
    <lineage>
        <taxon>Bacteria</taxon>
        <taxon>Bacillati</taxon>
        <taxon>Actinomycetota</taxon>
        <taxon>Actinomycetes</taxon>
        <taxon>Kitasatosporales</taxon>
        <taxon>Streptomycetaceae</taxon>
        <taxon>Streptomyces</taxon>
    </lineage>
</organism>
<evidence type="ECO:0008006" key="5">
    <source>
        <dbReference type="Google" id="ProtNLM"/>
    </source>
</evidence>
<reference evidence="4" key="1">
    <citation type="journal article" date="2019" name="Int. J. Syst. Evol. Microbiol.">
        <title>The Global Catalogue of Microorganisms (GCM) 10K type strain sequencing project: providing services to taxonomists for standard genome sequencing and annotation.</title>
        <authorList>
            <consortium name="The Broad Institute Genomics Platform"/>
            <consortium name="The Broad Institute Genome Sequencing Center for Infectious Disease"/>
            <person name="Wu L."/>
            <person name="Ma J."/>
        </authorList>
    </citation>
    <scope>NUCLEOTIDE SEQUENCE [LARGE SCALE GENOMIC DNA]</scope>
    <source>
        <strain evidence="4">CGMCC 4.7035</strain>
    </source>
</reference>